<dbReference type="GO" id="GO:0016607">
    <property type="term" value="C:nuclear speck"/>
    <property type="evidence" value="ECO:0007669"/>
    <property type="project" value="UniProtKB-SubCell"/>
</dbReference>
<gene>
    <name evidence="15" type="primary">AVEN_134609_1</name>
    <name evidence="15" type="ORF">TNCT_127851</name>
</gene>
<dbReference type="Proteomes" id="UP000887116">
    <property type="component" value="Unassembled WGS sequence"/>
</dbReference>
<dbReference type="GO" id="GO:0000978">
    <property type="term" value="F:RNA polymerase II cis-regulatory region sequence-specific DNA binding"/>
    <property type="evidence" value="ECO:0007669"/>
    <property type="project" value="TreeGrafter"/>
</dbReference>
<evidence type="ECO:0000256" key="6">
    <source>
        <dbReference type="ARBA" id="ARBA00022928"/>
    </source>
</evidence>
<dbReference type="Pfam" id="PF00505">
    <property type="entry name" value="HMG_box"/>
    <property type="match status" value="1"/>
</dbReference>
<dbReference type="GO" id="GO:0001228">
    <property type="term" value="F:DNA-binding transcription activator activity, RNA polymerase II-specific"/>
    <property type="evidence" value="ECO:0007669"/>
    <property type="project" value="TreeGrafter"/>
</dbReference>
<dbReference type="GO" id="GO:0005516">
    <property type="term" value="F:calmodulin binding"/>
    <property type="evidence" value="ECO:0007669"/>
    <property type="project" value="UniProtKB-KW"/>
</dbReference>
<accession>A0A8X6LAY0</accession>
<dbReference type="PANTHER" id="PTHR10270">
    <property type="entry name" value="SOX TRANSCRIPTION FACTOR"/>
    <property type="match status" value="1"/>
</dbReference>
<feature type="compositionally biased region" description="Basic and acidic residues" evidence="13">
    <location>
        <begin position="83"/>
        <end position="99"/>
    </location>
</feature>
<dbReference type="InterPro" id="IPR036910">
    <property type="entry name" value="HMG_box_dom_sf"/>
</dbReference>
<evidence type="ECO:0000256" key="12">
    <source>
        <dbReference type="PROSITE-ProRule" id="PRU00267"/>
    </source>
</evidence>
<evidence type="ECO:0000256" key="1">
    <source>
        <dbReference type="ARBA" id="ARBA00004324"/>
    </source>
</evidence>
<evidence type="ECO:0000313" key="15">
    <source>
        <dbReference type="EMBL" id="GFR00339.1"/>
    </source>
</evidence>
<keyword evidence="12" id="KW-0539">Nucleus</keyword>
<evidence type="ECO:0000256" key="4">
    <source>
        <dbReference type="ARBA" id="ARBA00022782"/>
    </source>
</evidence>
<evidence type="ECO:0000256" key="5">
    <source>
        <dbReference type="ARBA" id="ARBA00022860"/>
    </source>
</evidence>
<evidence type="ECO:0000256" key="7">
    <source>
        <dbReference type="ARBA" id="ARBA00023125"/>
    </source>
</evidence>
<evidence type="ECO:0000256" key="8">
    <source>
        <dbReference type="ARBA" id="ARBA00023159"/>
    </source>
</evidence>
<feature type="compositionally biased region" description="Basic and acidic residues" evidence="13">
    <location>
        <begin position="474"/>
        <end position="486"/>
    </location>
</feature>
<feature type="compositionally biased region" description="Polar residues" evidence="13">
    <location>
        <begin position="112"/>
        <end position="123"/>
    </location>
</feature>
<dbReference type="SMART" id="SM00398">
    <property type="entry name" value="HMG"/>
    <property type="match status" value="1"/>
</dbReference>
<feature type="region of interest" description="Disordered" evidence="13">
    <location>
        <begin position="240"/>
        <end position="297"/>
    </location>
</feature>
<keyword evidence="4" id="KW-0221">Differentiation</keyword>
<dbReference type="EMBL" id="BMAO01005282">
    <property type="protein sequence ID" value="GFR00339.1"/>
    <property type="molecule type" value="Genomic_DNA"/>
</dbReference>
<feature type="region of interest" description="Disordered" evidence="13">
    <location>
        <begin position="83"/>
        <end position="132"/>
    </location>
</feature>
<evidence type="ECO:0000313" key="16">
    <source>
        <dbReference type="Proteomes" id="UP000887116"/>
    </source>
</evidence>
<keyword evidence="9" id="KW-0804">Transcription</keyword>
<keyword evidence="7 12" id="KW-0238">DNA-binding</keyword>
<dbReference type="AlphaFoldDB" id="A0A8X6LAY0"/>
<comment type="subcellular location">
    <subcellularLocation>
        <location evidence="1">Nucleus speckle</location>
    </subcellularLocation>
</comment>
<dbReference type="OrthoDB" id="8808691at2759"/>
<feature type="domain" description="HMG box" evidence="14">
    <location>
        <begin position="167"/>
        <end position="235"/>
    </location>
</feature>
<dbReference type="SUPFAM" id="SSF47095">
    <property type="entry name" value="HMG-box"/>
    <property type="match status" value="1"/>
</dbReference>
<name>A0A8X6LAY0_TRICU</name>
<dbReference type="InterPro" id="IPR009071">
    <property type="entry name" value="HMG_box_dom"/>
</dbReference>
<dbReference type="PROSITE" id="PS50118">
    <property type="entry name" value="HMG_BOX_2"/>
    <property type="match status" value="1"/>
</dbReference>
<evidence type="ECO:0000256" key="9">
    <source>
        <dbReference type="ARBA" id="ARBA00023163"/>
    </source>
</evidence>
<feature type="DNA-binding region" description="HMG box" evidence="12">
    <location>
        <begin position="167"/>
        <end position="235"/>
    </location>
</feature>
<evidence type="ECO:0000256" key="10">
    <source>
        <dbReference type="ARBA" id="ARBA00032498"/>
    </source>
</evidence>
<feature type="compositionally biased region" description="Polar residues" evidence="13">
    <location>
        <begin position="259"/>
        <end position="268"/>
    </location>
</feature>
<feature type="compositionally biased region" description="Basic and acidic residues" evidence="13">
    <location>
        <begin position="241"/>
        <end position="257"/>
    </location>
</feature>
<evidence type="ECO:0000256" key="2">
    <source>
        <dbReference type="ARBA" id="ARBA00005998"/>
    </source>
</evidence>
<protein>
    <recommendedName>
        <fullName evidence="3">Sex-determining region Y protein</fullName>
    </recommendedName>
    <alternativeName>
        <fullName evidence="10">Testis-determining factor</fullName>
    </alternativeName>
</protein>
<keyword evidence="5" id="KW-0112">Calmodulin-binding</keyword>
<evidence type="ECO:0000259" key="14">
    <source>
        <dbReference type="PROSITE" id="PS50118"/>
    </source>
</evidence>
<keyword evidence="6" id="KW-0726">Sexual differentiation</keyword>
<sequence>MEYDKSKCSQRRALSVLNANYSNINQSKADLNYPSVSDGKKLFYQNVSKNLAANDGTKGGSDANYEAQKENIIDLSRVKKEPRANIHKLERDVEQKRPLTSESTSNEESNTKTQKSLDTSGYSIASEDTDREPLIENMDSKMHWDEDSGELPPSLTDLIFKPKPNKISRPPNAFMLFAKEHRRQVGIDHPAETNRQISTLLGNMWRDLSSEEKIKYYKEAQALEKLHKETYPSYVYSPSEARMRKQTRTERKMKMRDTPLSSKSSRTTIFDDNRNVSPNNENQERNFEANGENSNHTNETNKLLSEKYLNFPLNSLYTPLYFPHPYRGWPTIGNRMPSRNVCMPQCSCPNHGPSTSQSNSTYKAESHCSPTSFNNPRPFFPIPNHLLPFPPRAMLHPAFWNPWFLWPGAFCFPPTTPNMEELQKNWMRFLQLHYQELEKLRTNSTMEGKMDSVPQQTPLRVSDDDGDFQPLVIDDERLSEEEQRKS</sequence>
<evidence type="ECO:0000256" key="3">
    <source>
        <dbReference type="ARBA" id="ARBA00019052"/>
    </source>
</evidence>
<dbReference type="GO" id="GO:0007548">
    <property type="term" value="P:sex differentiation"/>
    <property type="evidence" value="ECO:0007669"/>
    <property type="project" value="UniProtKB-KW"/>
</dbReference>
<keyword evidence="8" id="KW-0010">Activator</keyword>
<proteinExistence type="inferred from homology"/>
<evidence type="ECO:0000256" key="13">
    <source>
        <dbReference type="SAM" id="MobiDB-lite"/>
    </source>
</evidence>
<comment type="caution">
    <text evidence="15">The sequence shown here is derived from an EMBL/GenBank/DDBJ whole genome shotgun (WGS) entry which is preliminary data.</text>
</comment>
<dbReference type="InterPro" id="IPR050140">
    <property type="entry name" value="SRY-related_HMG-box_TF-like"/>
</dbReference>
<dbReference type="CDD" id="cd01389">
    <property type="entry name" value="HMG-box_ROX1-like"/>
    <property type="match status" value="1"/>
</dbReference>
<dbReference type="PANTHER" id="PTHR10270:SF161">
    <property type="entry name" value="SEX-DETERMINING REGION Y PROTEIN"/>
    <property type="match status" value="1"/>
</dbReference>
<feature type="region of interest" description="Disordered" evidence="13">
    <location>
        <begin position="443"/>
        <end position="486"/>
    </location>
</feature>
<comment type="similarity">
    <text evidence="2">Belongs to the SRY family.</text>
</comment>
<evidence type="ECO:0000256" key="11">
    <source>
        <dbReference type="ARBA" id="ARBA00045821"/>
    </source>
</evidence>
<keyword evidence="16" id="KW-1185">Reference proteome</keyword>
<dbReference type="Gene3D" id="1.10.30.10">
    <property type="entry name" value="High mobility group box domain"/>
    <property type="match status" value="1"/>
</dbReference>
<reference evidence="15" key="1">
    <citation type="submission" date="2020-07" db="EMBL/GenBank/DDBJ databases">
        <title>Multicomponent nature underlies the extraordinary mechanical properties of spider dragline silk.</title>
        <authorList>
            <person name="Kono N."/>
            <person name="Nakamura H."/>
            <person name="Mori M."/>
            <person name="Yoshida Y."/>
            <person name="Ohtoshi R."/>
            <person name="Malay A.D."/>
            <person name="Moran D.A.P."/>
            <person name="Tomita M."/>
            <person name="Numata K."/>
            <person name="Arakawa K."/>
        </authorList>
    </citation>
    <scope>NUCLEOTIDE SEQUENCE</scope>
</reference>
<dbReference type="GO" id="GO:0030154">
    <property type="term" value="P:cell differentiation"/>
    <property type="evidence" value="ECO:0007669"/>
    <property type="project" value="UniProtKB-KW"/>
</dbReference>
<comment type="function">
    <text evidence="11">Transcriptional regulator that controls a genetic switch in male development. It is necessary and sufficient for initiating male sex determination by directing the development of supporting cell precursors (pre-Sertoli cells) as Sertoli rather than granulosa cells. Involved in different aspects of gene regulation including promoter activation or repression. Binds to the DNA consensus sequence 5'-[AT]AACAA[AT]-3'. SRY HMG box recognizes DNA by partial intercalation in the minor groove and promotes DNA bending. Also involved in pre-mRNA splicing. In male adult brain involved in the maintenance of motor functions of dopaminergic neurons.</text>
</comment>
<organism evidence="15 16">
    <name type="scientific">Trichonephila clavata</name>
    <name type="common">Joro spider</name>
    <name type="synonym">Nephila clavata</name>
    <dbReference type="NCBI Taxonomy" id="2740835"/>
    <lineage>
        <taxon>Eukaryota</taxon>
        <taxon>Metazoa</taxon>
        <taxon>Ecdysozoa</taxon>
        <taxon>Arthropoda</taxon>
        <taxon>Chelicerata</taxon>
        <taxon>Arachnida</taxon>
        <taxon>Araneae</taxon>
        <taxon>Araneomorphae</taxon>
        <taxon>Entelegynae</taxon>
        <taxon>Araneoidea</taxon>
        <taxon>Nephilidae</taxon>
        <taxon>Trichonephila</taxon>
    </lineage>
</organism>